<dbReference type="AlphaFoldDB" id="A0A023G3W2"/>
<dbReference type="SUPFAM" id="SSF57567">
    <property type="entry name" value="Serine protease inhibitors"/>
    <property type="match status" value="1"/>
</dbReference>
<evidence type="ECO:0000313" key="2">
    <source>
        <dbReference type="EMBL" id="JAC28514.1"/>
    </source>
</evidence>
<evidence type="ECO:0000256" key="1">
    <source>
        <dbReference type="SAM" id="SignalP"/>
    </source>
</evidence>
<accession>A0A023G3W2</accession>
<sequence length="115" mass="12991">MRILLVLFAVLLVLVISAAAVRYPLPVPKPKPPKRPVPKPCGFWGAAQYLNKCGKNEECRRGLAKCGERKCWLANRPGGRPYRCAGEKMLMCFCKPGYWRSSFGKCVTLRNCFKK</sequence>
<name>A0A023G3W2_AMBTT</name>
<keyword evidence="1" id="KW-0732">Signal</keyword>
<dbReference type="InterPro" id="IPR036084">
    <property type="entry name" value="Ser_inhib-like_sf"/>
</dbReference>
<reference evidence="2" key="1">
    <citation type="submission" date="2014-03" db="EMBL/GenBank/DDBJ databases">
        <title>The sialotranscriptome of Amblyomma triste, Amblyomma parvum and Amblyomma cajennense ticks, uncovered by 454-based RNA-seq.</title>
        <authorList>
            <person name="Garcia G.R."/>
            <person name="Gardinassi L.G."/>
            <person name="Ribeiro J.M."/>
            <person name="Anatriello E."/>
            <person name="Ferreira B.R."/>
            <person name="Moreira H.N."/>
            <person name="Mafra C."/>
            <person name="Olegario M.M."/>
            <person name="Szabo P.J."/>
            <person name="Miranda-Santos I.K."/>
            <person name="Maruyama S.R."/>
        </authorList>
    </citation>
    <scope>NUCLEOTIDE SEQUENCE</scope>
    <source>
        <strain evidence="2">Mato Grasso do Sul</strain>
        <tissue evidence="2">Salivary glands</tissue>
    </source>
</reference>
<organism evidence="2">
    <name type="scientific">Amblyomma triste</name>
    <name type="common">Neotropical tick</name>
    <dbReference type="NCBI Taxonomy" id="251400"/>
    <lineage>
        <taxon>Eukaryota</taxon>
        <taxon>Metazoa</taxon>
        <taxon>Ecdysozoa</taxon>
        <taxon>Arthropoda</taxon>
        <taxon>Chelicerata</taxon>
        <taxon>Arachnida</taxon>
        <taxon>Acari</taxon>
        <taxon>Parasitiformes</taxon>
        <taxon>Ixodida</taxon>
        <taxon>Ixodoidea</taxon>
        <taxon>Ixodidae</taxon>
        <taxon>Amblyomminae</taxon>
        <taxon>Amblyomma</taxon>
    </lineage>
</organism>
<dbReference type="Gene3D" id="2.10.25.10">
    <property type="entry name" value="Laminin"/>
    <property type="match status" value="1"/>
</dbReference>
<proteinExistence type="evidence at transcript level"/>
<feature type="chain" id="PRO_5001521633" evidence="1">
    <location>
        <begin position="21"/>
        <end position="115"/>
    </location>
</feature>
<dbReference type="EMBL" id="GBBM01006904">
    <property type="protein sequence ID" value="JAC28514.1"/>
    <property type="molecule type" value="mRNA"/>
</dbReference>
<protein>
    <submittedName>
        <fullName evidence="2">Putative tick til 21</fullName>
    </submittedName>
</protein>
<feature type="signal peptide" evidence="1">
    <location>
        <begin position="1"/>
        <end position="20"/>
    </location>
</feature>